<dbReference type="InterPro" id="IPR013830">
    <property type="entry name" value="SGNH_hydro"/>
</dbReference>
<sequence>MIRNGATLPRRCLPMRHPGSLFISTQNTQIMKTPRTLILVAALMLVPITLAFAQDQKTDKAGPLPTTFFKNLNAGKQQTVVVYGTSLSVSGAWVTELEKYFKKTYRGKVTFVRAALSGRTSRWGLANLEKRVLSKNPDLVFIEFSANDSATKHKISIKKSEQNLDAMVRALREQNPQVDIVLQTMNPAWDSDAPKAGGKSYGSDRPQMEKYYAVYRDYAARNNLPLVDNFPVWREIMTKDMKRYKKMVSDGIHPDPDASREITWPAVKALLERARTAQ</sequence>
<dbReference type="KEGG" id="elut:CKA38_14130"/>
<proteinExistence type="predicted"/>
<evidence type="ECO:0000259" key="1">
    <source>
        <dbReference type="Pfam" id="PF13472"/>
    </source>
</evidence>
<dbReference type="OrthoDB" id="9794725at2"/>
<feature type="domain" description="SGNH hydrolase-type esterase" evidence="1">
    <location>
        <begin position="88"/>
        <end position="257"/>
    </location>
</feature>
<dbReference type="PANTHER" id="PTHR30383">
    <property type="entry name" value="THIOESTERASE 1/PROTEASE 1/LYSOPHOSPHOLIPASE L1"/>
    <property type="match status" value="1"/>
</dbReference>
<gene>
    <name evidence="2" type="ORF">CKA38_14130</name>
</gene>
<accession>A0A2U8E5Y3</accession>
<dbReference type="GO" id="GO:0004622">
    <property type="term" value="F:phosphatidylcholine lysophospholipase activity"/>
    <property type="evidence" value="ECO:0007669"/>
    <property type="project" value="TreeGrafter"/>
</dbReference>
<dbReference type="AlphaFoldDB" id="A0A2U8E5Y3"/>
<name>A0A2U8E5Y3_9BACT</name>
<keyword evidence="3" id="KW-1185">Reference proteome</keyword>
<dbReference type="PANTHER" id="PTHR30383:SF5">
    <property type="entry name" value="SGNH HYDROLASE-TYPE ESTERASE DOMAIN-CONTAINING PROTEIN"/>
    <property type="match status" value="1"/>
</dbReference>
<organism evidence="2 3">
    <name type="scientific">Ereboglobus luteus</name>
    <dbReference type="NCBI Taxonomy" id="1796921"/>
    <lineage>
        <taxon>Bacteria</taxon>
        <taxon>Pseudomonadati</taxon>
        <taxon>Verrucomicrobiota</taxon>
        <taxon>Opitutia</taxon>
        <taxon>Opitutales</taxon>
        <taxon>Opitutaceae</taxon>
        <taxon>Ereboglobus</taxon>
    </lineage>
</organism>
<evidence type="ECO:0000313" key="3">
    <source>
        <dbReference type="Proteomes" id="UP000244896"/>
    </source>
</evidence>
<dbReference type="Pfam" id="PF13472">
    <property type="entry name" value="Lipase_GDSL_2"/>
    <property type="match status" value="1"/>
</dbReference>
<protein>
    <recommendedName>
        <fullName evidence="1">SGNH hydrolase-type esterase domain-containing protein</fullName>
    </recommendedName>
</protein>
<dbReference type="Gene3D" id="3.40.50.1110">
    <property type="entry name" value="SGNH hydrolase"/>
    <property type="match status" value="1"/>
</dbReference>
<dbReference type="InterPro" id="IPR051532">
    <property type="entry name" value="Ester_Hydrolysis_Enzymes"/>
</dbReference>
<evidence type="ECO:0000313" key="2">
    <source>
        <dbReference type="EMBL" id="AWI10236.1"/>
    </source>
</evidence>
<reference evidence="2 3" key="1">
    <citation type="journal article" date="2018" name="Syst. Appl. Microbiol.">
        <title>Ereboglobus luteus gen. nov. sp. nov. from cockroach guts, and new insights into the oxygen relationship of the genera Opitutus and Didymococcus (Verrucomicrobia: Opitutaceae).</title>
        <authorList>
            <person name="Tegtmeier D."/>
            <person name="Belitz A."/>
            <person name="Radek R."/>
            <person name="Heimerl T."/>
            <person name="Brune A."/>
        </authorList>
    </citation>
    <scope>NUCLEOTIDE SEQUENCE [LARGE SCALE GENOMIC DNA]</scope>
    <source>
        <strain evidence="2 3">Ho45</strain>
    </source>
</reference>
<dbReference type="InterPro" id="IPR036514">
    <property type="entry name" value="SGNH_hydro_sf"/>
</dbReference>
<dbReference type="Proteomes" id="UP000244896">
    <property type="component" value="Chromosome"/>
</dbReference>
<dbReference type="SUPFAM" id="SSF52266">
    <property type="entry name" value="SGNH hydrolase"/>
    <property type="match status" value="1"/>
</dbReference>
<dbReference type="EMBL" id="CP023004">
    <property type="protein sequence ID" value="AWI10236.1"/>
    <property type="molecule type" value="Genomic_DNA"/>
</dbReference>